<keyword evidence="3" id="KW-0479">Metal-binding</keyword>
<dbReference type="PANTHER" id="PTHR47947:SF24">
    <property type="entry name" value="ISOFLAVONE 2'-HYDROXYLASE-LIKE"/>
    <property type="match status" value="1"/>
</dbReference>
<dbReference type="InterPro" id="IPR050651">
    <property type="entry name" value="Plant_Cytochrome_P450_Monoox"/>
</dbReference>
<dbReference type="AlphaFoldDB" id="A0A5C7HRB4"/>
<evidence type="ECO:0000256" key="7">
    <source>
        <dbReference type="SAM" id="MobiDB-lite"/>
    </source>
</evidence>
<dbReference type="GO" id="GO:0004497">
    <property type="term" value="F:monooxygenase activity"/>
    <property type="evidence" value="ECO:0007669"/>
    <property type="project" value="UniProtKB-KW"/>
</dbReference>
<evidence type="ECO:0000256" key="6">
    <source>
        <dbReference type="ARBA" id="ARBA00023033"/>
    </source>
</evidence>
<dbReference type="Gene3D" id="1.10.630.10">
    <property type="entry name" value="Cytochrome P450"/>
    <property type="match status" value="1"/>
</dbReference>
<dbReference type="GO" id="GO:0016705">
    <property type="term" value="F:oxidoreductase activity, acting on paired donors, with incorporation or reduction of molecular oxygen"/>
    <property type="evidence" value="ECO:0007669"/>
    <property type="project" value="InterPro"/>
</dbReference>
<name>A0A5C7HRB4_9ROSI</name>
<dbReference type="Proteomes" id="UP000323000">
    <property type="component" value="Chromosome 6"/>
</dbReference>
<comment type="caution">
    <text evidence="8">The sequence shown here is derived from an EMBL/GenBank/DDBJ whole genome shotgun (WGS) entry which is preliminary data.</text>
</comment>
<evidence type="ECO:0000256" key="5">
    <source>
        <dbReference type="ARBA" id="ARBA00023004"/>
    </source>
</evidence>
<dbReference type="EMBL" id="VAHF01000006">
    <property type="protein sequence ID" value="TXG59345.1"/>
    <property type="molecule type" value="Genomic_DNA"/>
</dbReference>
<evidence type="ECO:0000313" key="8">
    <source>
        <dbReference type="EMBL" id="TXG59345.1"/>
    </source>
</evidence>
<gene>
    <name evidence="8" type="ORF">EZV62_013918</name>
</gene>
<sequence>MFLSIRRDETKRLPEKLSRSSSQGGFFKVELKTMFSELTFNIMMRMVAGKWYYRDDVEDEEEASRFRKIMKEAISYGVVSNPGDFLLILNWIDGRDFTNEVVSLSKRVDEFLQGMIDEHRIKKVDLGGDAADFEARAAKGTALLDTRGLEAELGGFDGGDIASESTSVDDDGKRERDPAFLIGGF</sequence>
<keyword evidence="5" id="KW-0408">Iron</keyword>
<dbReference type="GO" id="GO:0020037">
    <property type="term" value="F:heme binding"/>
    <property type="evidence" value="ECO:0007669"/>
    <property type="project" value="InterPro"/>
</dbReference>
<dbReference type="OrthoDB" id="1055148at2759"/>
<organism evidence="8 9">
    <name type="scientific">Acer yangbiense</name>
    <dbReference type="NCBI Taxonomy" id="1000413"/>
    <lineage>
        <taxon>Eukaryota</taxon>
        <taxon>Viridiplantae</taxon>
        <taxon>Streptophyta</taxon>
        <taxon>Embryophyta</taxon>
        <taxon>Tracheophyta</taxon>
        <taxon>Spermatophyta</taxon>
        <taxon>Magnoliopsida</taxon>
        <taxon>eudicotyledons</taxon>
        <taxon>Gunneridae</taxon>
        <taxon>Pentapetalae</taxon>
        <taxon>rosids</taxon>
        <taxon>malvids</taxon>
        <taxon>Sapindales</taxon>
        <taxon>Sapindaceae</taxon>
        <taxon>Hippocastanoideae</taxon>
        <taxon>Acereae</taxon>
        <taxon>Acer</taxon>
    </lineage>
</organism>
<evidence type="ECO:0000313" key="9">
    <source>
        <dbReference type="Proteomes" id="UP000323000"/>
    </source>
</evidence>
<keyword evidence="2" id="KW-0349">Heme</keyword>
<proteinExistence type="inferred from homology"/>
<dbReference type="GO" id="GO:0005506">
    <property type="term" value="F:iron ion binding"/>
    <property type="evidence" value="ECO:0007669"/>
    <property type="project" value="InterPro"/>
</dbReference>
<feature type="region of interest" description="Disordered" evidence="7">
    <location>
        <begin position="155"/>
        <end position="177"/>
    </location>
</feature>
<evidence type="ECO:0000256" key="4">
    <source>
        <dbReference type="ARBA" id="ARBA00023002"/>
    </source>
</evidence>
<evidence type="ECO:0000256" key="2">
    <source>
        <dbReference type="ARBA" id="ARBA00022617"/>
    </source>
</evidence>
<evidence type="ECO:0000256" key="3">
    <source>
        <dbReference type="ARBA" id="ARBA00022723"/>
    </source>
</evidence>
<dbReference type="PANTHER" id="PTHR47947">
    <property type="entry name" value="CYTOCHROME P450 82C3-RELATED"/>
    <property type="match status" value="1"/>
</dbReference>
<keyword evidence="4" id="KW-0560">Oxidoreductase</keyword>
<dbReference type="SUPFAM" id="SSF48264">
    <property type="entry name" value="Cytochrome P450"/>
    <property type="match status" value="1"/>
</dbReference>
<accession>A0A5C7HRB4</accession>
<keyword evidence="6" id="KW-0503">Monooxygenase</keyword>
<protein>
    <submittedName>
        <fullName evidence="8">Uncharacterized protein</fullName>
    </submittedName>
</protein>
<comment type="similarity">
    <text evidence="1">Belongs to the cytochrome P450 family.</text>
</comment>
<dbReference type="InterPro" id="IPR036396">
    <property type="entry name" value="Cyt_P450_sf"/>
</dbReference>
<evidence type="ECO:0000256" key="1">
    <source>
        <dbReference type="ARBA" id="ARBA00010617"/>
    </source>
</evidence>
<keyword evidence="9" id="KW-1185">Reference proteome</keyword>
<reference evidence="9" key="1">
    <citation type="journal article" date="2019" name="Gigascience">
        <title>De novo genome assembly of the endangered Acer yangbiense, a plant species with extremely small populations endemic to Yunnan Province, China.</title>
        <authorList>
            <person name="Yang J."/>
            <person name="Wariss H.M."/>
            <person name="Tao L."/>
            <person name="Zhang R."/>
            <person name="Yun Q."/>
            <person name="Hollingsworth P."/>
            <person name="Dao Z."/>
            <person name="Luo G."/>
            <person name="Guo H."/>
            <person name="Ma Y."/>
            <person name="Sun W."/>
        </authorList>
    </citation>
    <scope>NUCLEOTIDE SEQUENCE [LARGE SCALE GENOMIC DNA]</scope>
    <source>
        <strain evidence="9">cv. Malutang</strain>
    </source>
</reference>